<keyword evidence="4 6" id="KW-1133">Transmembrane helix</keyword>
<dbReference type="InterPro" id="IPR050833">
    <property type="entry name" value="Poly_Biosynth_Transport"/>
</dbReference>
<evidence type="ECO:0000256" key="3">
    <source>
        <dbReference type="ARBA" id="ARBA00022692"/>
    </source>
</evidence>
<keyword evidence="2" id="KW-1003">Cell membrane</keyword>
<comment type="caution">
    <text evidence="7">The sequence shown here is derived from an EMBL/GenBank/DDBJ whole genome shotgun (WGS) entry which is preliminary data.</text>
</comment>
<evidence type="ECO:0000256" key="4">
    <source>
        <dbReference type="ARBA" id="ARBA00022989"/>
    </source>
</evidence>
<dbReference type="RefSeq" id="WP_135471275.1">
    <property type="nucleotide sequence ID" value="NZ_CASJDB010000012.1"/>
</dbReference>
<name>A0A4Z0VAQ0_9BACT</name>
<comment type="subcellular location">
    <subcellularLocation>
        <location evidence="1">Cell membrane</location>
        <topology evidence="1">Multi-pass membrane protein</topology>
    </subcellularLocation>
</comment>
<keyword evidence="3 6" id="KW-0812">Transmembrane</keyword>
<organism evidence="7 8">
    <name type="scientific">Duncaniella freteri</name>
    <dbReference type="NCBI Taxonomy" id="2530391"/>
    <lineage>
        <taxon>Bacteria</taxon>
        <taxon>Pseudomonadati</taxon>
        <taxon>Bacteroidota</taxon>
        <taxon>Bacteroidia</taxon>
        <taxon>Bacteroidales</taxon>
        <taxon>Muribaculaceae</taxon>
        <taxon>Duncaniella</taxon>
    </lineage>
</organism>
<feature type="transmembrane region" description="Helical" evidence="6">
    <location>
        <begin position="353"/>
        <end position="371"/>
    </location>
</feature>
<keyword evidence="5 6" id="KW-0472">Membrane</keyword>
<reference evidence="7 8" key="1">
    <citation type="submission" date="2019-02" db="EMBL/GenBank/DDBJ databases">
        <title>Isolation and identification of novel species under the genus Muribaculum.</title>
        <authorList>
            <person name="Miyake S."/>
            <person name="Ding Y."/>
            <person name="Low A."/>
            <person name="Soh M."/>
            <person name="Seedorf H."/>
        </authorList>
    </citation>
    <scope>NUCLEOTIDE SEQUENCE [LARGE SCALE GENOMIC DNA]</scope>
    <source>
        <strain evidence="7 8">TLL-A3</strain>
    </source>
</reference>
<dbReference type="EMBL" id="SJSA01000001">
    <property type="protein sequence ID" value="TGG40262.1"/>
    <property type="molecule type" value="Genomic_DNA"/>
</dbReference>
<evidence type="ECO:0000256" key="2">
    <source>
        <dbReference type="ARBA" id="ARBA00022475"/>
    </source>
</evidence>
<feature type="transmembrane region" description="Helical" evidence="6">
    <location>
        <begin position="436"/>
        <end position="453"/>
    </location>
</feature>
<feature type="transmembrane region" description="Helical" evidence="6">
    <location>
        <begin position="190"/>
        <end position="211"/>
    </location>
</feature>
<keyword evidence="8" id="KW-1185">Reference proteome</keyword>
<evidence type="ECO:0000256" key="5">
    <source>
        <dbReference type="ARBA" id="ARBA00023136"/>
    </source>
</evidence>
<dbReference type="PANTHER" id="PTHR30250:SF11">
    <property type="entry name" value="O-ANTIGEN TRANSPORTER-RELATED"/>
    <property type="match status" value="1"/>
</dbReference>
<accession>A0A4Z0VAQ0</accession>
<feature type="transmembrane region" description="Helical" evidence="6">
    <location>
        <begin position="12"/>
        <end position="33"/>
    </location>
</feature>
<dbReference type="GeneID" id="82149333"/>
<dbReference type="AlphaFoldDB" id="A0A4Z0VAQ0"/>
<feature type="transmembrane region" description="Helical" evidence="6">
    <location>
        <begin position="403"/>
        <end position="424"/>
    </location>
</feature>
<gene>
    <name evidence="7" type="ORF">EZ315_05960</name>
</gene>
<dbReference type="GO" id="GO:0005886">
    <property type="term" value="C:plasma membrane"/>
    <property type="evidence" value="ECO:0007669"/>
    <property type="project" value="UniProtKB-SubCell"/>
</dbReference>
<sequence>MAGIKSLAKDTAIYGLSSIIGRFLNWCLVPLYTQMFPADEYGVVTYVYSAVALALIVLTYGMETGFFRFANHDRYKDPLEVYSTALISLGVSSTVFVAMILSFIGPVSDALHAGSHHDYIVMMTVAVALDAFTALPFSYLRYAKRPLRFASLRLVNIAVNIGLNLFFILICPWLWECAPGWIAWFYDPDFGIGYIFLANLVSSVMNVVLLVPELKGFRWRFNPALWREMLAYSAPLLVLGVAGIMNQTLGTLLMPWLYADNAEGITAVGIYGANYKIAIVMVMFIQAFRFAYEPFIFAKAKDHGEDRLQSYRDAMRWFVIFGMVIFLGVMYYLDILRHFIAASYFSGLKVVPILMVAELFFGVFFNLSVWYKITDRTVWGMWLSLLGLVVTVGLNVLLVPRYGYIGCAWAALGCYGVMMLASYVVGRRHYPIGYNVPRLMLYFVSGLVFWVVGEVIGMEAHPWTTMAMRTPLLALYVFMVLRIEGVSLRSIIPSRRH</sequence>
<evidence type="ECO:0000256" key="6">
    <source>
        <dbReference type="SAM" id="Phobius"/>
    </source>
</evidence>
<dbReference type="InterPro" id="IPR002797">
    <property type="entry name" value="Polysacc_synth"/>
</dbReference>
<feature type="transmembrane region" description="Helical" evidence="6">
    <location>
        <begin position="378"/>
        <end position="397"/>
    </location>
</feature>
<feature type="transmembrane region" description="Helical" evidence="6">
    <location>
        <begin position="119"/>
        <end position="142"/>
    </location>
</feature>
<evidence type="ECO:0000313" key="8">
    <source>
        <dbReference type="Proteomes" id="UP000297635"/>
    </source>
</evidence>
<feature type="transmembrane region" description="Helical" evidence="6">
    <location>
        <begin position="270"/>
        <end position="292"/>
    </location>
</feature>
<feature type="transmembrane region" description="Helical" evidence="6">
    <location>
        <begin position="232"/>
        <end position="258"/>
    </location>
</feature>
<feature type="transmembrane region" description="Helical" evidence="6">
    <location>
        <begin position="81"/>
        <end position="107"/>
    </location>
</feature>
<protein>
    <submittedName>
        <fullName evidence="7">Lipopolysaccharide biosynthesis protein</fullName>
    </submittedName>
</protein>
<evidence type="ECO:0000313" key="7">
    <source>
        <dbReference type="EMBL" id="TGG40262.1"/>
    </source>
</evidence>
<proteinExistence type="predicted"/>
<dbReference type="PANTHER" id="PTHR30250">
    <property type="entry name" value="PST FAMILY PREDICTED COLANIC ACID TRANSPORTER"/>
    <property type="match status" value="1"/>
</dbReference>
<feature type="transmembrane region" description="Helical" evidence="6">
    <location>
        <begin position="313"/>
        <end position="333"/>
    </location>
</feature>
<feature type="transmembrane region" description="Helical" evidence="6">
    <location>
        <begin position="45"/>
        <end position="69"/>
    </location>
</feature>
<evidence type="ECO:0000256" key="1">
    <source>
        <dbReference type="ARBA" id="ARBA00004651"/>
    </source>
</evidence>
<dbReference type="Proteomes" id="UP000297635">
    <property type="component" value="Unassembled WGS sequence"/>
</dbReference>
<feature type="transmembrane region" description="Helical" evidence="6">
    <location>
        <begin position="154"/>
        <end position="175"/>
    </location>
</feature>
<dbReference type="Pfam" id="PF01943">
    <property type="entry name" value="Polysacc_synt"/>
    <property type="match status" value="1"/>
</dbReference>
<feature type="transmembrane region" description="Helical" evidence="6">
    <location>
        <begin position="473"/>
        <end position="492"/>
    </location>
</feature>